<reference evidence="4 5" key="1">
    <citation type="submission" date="2019-03" db="EMBL/GenBank/DDBJ databases">
        <title>Genomic Encyclopedia of Archaeal and Bacterial Type Strains, Phase II (KMG-II): from individual species to whole genera.</title>
        <authorList>
            <person name="Goeker M."/>
        </authorList>
    </citation>
    <scope>NUCLEOTIDE SEQUENCE [LARGE SCALE GENOMIC DNA]</scope>
    <source>
        <strain evidence="4 5">DSM 24323</strain>
    </source>
</reference>
<keyword evidence="5" id="KW-1185">Reference proteome</keyword>
<dbReference type="InterPro" id="IPR041664">
    <property type="entry name" value="AAA_16"/>
</dbReference>
<dbReference type="Pfam" id="PF13191">
    <property type="entry name" value="AAA_16"/>
    <property type="match status" value="1"/>
</dbReference>
<comment type="caution">
    <text evidence="4">The sequence shown here is derived from an EMBL/GenBank/DDBJ whole genome shotgun (WGS) entry which is preliminary data.</text>
</comment>
<dbReference type="InterPro" id="IPR027417">
    <property type="entry name" value="P-loop_NTPase"/>
</dbReference>
<evidence type="ECO:0000313" key="4">
    <source>
        <dbReference type="EMBL" id="TDT30053.1"/>
    </source>
</evidence>
<dbReference type="SUPFAM" id="SSF52540">
    <property type="entry name" value="P-loop containing nucleoside triphosphate hydrolases"/>
    <property type="match status" value="1"/>
</dbReference>
<evidence type="ECO:0000256" key="2">
    <source>
        <dbReference type="ARBA" id="ARBA00022840"/>
    </source>
</evidence>
<dbReference type="GO" id="GO:0005524">
    <property type="term" value="F:ATP binding"/>
    <property type="evidence" value="ECO:0007669"/>
    <property type="project" value="UniProtKB-KW"/>
</dbReference>
<name>A0A4R7J194_9ACTN</name>
<sequence length="211" mass="22944">MVGRDAELGAVLASIGVDPHRGADRLTDLLIAGDAGVGKSRLLAAVREEAERRGWSMVSGHCLDFGDADLAYLPFSEVVGQLVESWPTAMQQVLQAHPALAKLQPGRRTRSAGTGSDDDQAVDRPDLYRAMAAALAAVAKQNPLILVIDDCHWADRSTRELLTFLLSRGDPAGFAVIVSYRADDLHRRHPLRRHLAEWGRLGGVDRLQLGR</sequence>
<dbReference type="PANTHER" id="PTHR16305">
    <property type="entry name" value="TESTICULAR SOLUBLE ADENYLYL CYCLASE"/>
    <property type="match status" value="1"/>
</dbReference>
<feature type="domain" description="Orc1-like AAA ATPase" evidence="3">
    <location>
        <begin position="2"/>
        <end position="171"/>
    </location>
</feature>
<evidence type="ECO:0000313" key="5">
    <source>
        <dbReference type="Proteomes" id="UP000295371"/>
    </source>
</evidence>
<dbReference type="GO" id="GO:0004016">
    <property type="term" value="F:adenylate cyclase activity"/>
    <property type="evidence" value="ECO:0007669"/>
    <property type="project" value="TreeGrafter"/>
</dbReference>
<organism evidence="4 5">
    <name type="scientific">Naumannella halotolerans</name>
    <dbReference type="NCBI Taxonomy" id="993414"/>
    <lineage>
        <taxon>Bacteria</taxon>
        <taxon>Bacillati</taxon>
        <taxon>Actinomycetota</taxon>
        <taxon>Actinomycetes</taxon>
        <taxon>Propionibacteriales</taxon>
        <taxon>Propionibacteriaceae</taxon>
        <taxon>Naumannella</taxon>
    </lineage>
</organism>
<dbReference type="GO" id="GO:0005737">
    <property type="term" value="C:cytoplasm"/>
    <property type="evidence" value="ECO:0007669"/>
    <property type="project" value="TreeGrafter"/>
</dbReference>
<accession>A0A4R7J194</accession>
<evidence type="ECO:0000256" key="1">
    <source>
        <dbReference type="ARBA" id="ARBA00022741"/>
    </source>
</evidence>
<gene>
    <name evidence="4" type="ORF">CLV29_3076</name>
</gene>
<dbReference type="PANTHER" id="PTHR16305:SF35">
    <property type="entry name" value="TRANSCRIPTIONAL ACTIVATOR DOMAIN"/>
    <property type="match status" value="1"/>
</dbReference>
<proteinExistence type="predicted"/>
<protein>
    <submittedName>
        <fullName evidence="4">AAA ATPase-like protein</fullName>
    </submittedName>
</protein>
<keyword evidence="2" id="KW-0067">ATP-binding</keyword>
<dbReference type="Proteomes" id="UP000295371">
    <property type="component" value="Unassembled WGS sequence"/>
</dbReference>
<keyword evidence="1" id="KW-0547">Nucleotide-binding</keyword>
<evidence type="ECO:0000259" key="3">
    <source>
        <dbReference type="Pfam" id="PF13191"/>
    </source>
</evidence>
<dbReference type="Gene3D" id="3.40.50.300">
    <property type="entry name" value="P-loop containing nucleotide triphosphate hydrolases"/>
    <property type="match status" value="1"/>
</dbReference>
<dbReference type="AlphaFoldDB" id="A0A4R7J194"/>
<dbReference type="EMBL" id="SOAW01000003">
    <property type="protein sequence ID" value="TDT30053.1"/>
    <property type="molecule type" value="Genomic_DNA"/>
</dbReference>